<comment type="catalytic activity">
    <reaction evidence="3">
        <text>DNA(n) + a 2'-deoxyribonucleoside 5'-triphosphate = DNA(n+1) + diphosphate</text>
        <dbReference type="Rhea" id="RHEA:22508"/>
        <dbReference type="Rhea" id="RHEA-COMP:17339"/>
        <dbReference type="Rhea" id="RHEA-COMP:17340"/>
        <dbReference type="ChEBI" id="CHEBI:33019"/>
        <dbReference type="ChEBI" id="CHEBI:61560"/>
        <dbReference type="ChEBI" id="CHEBI:173112"/>
        <dbReference type="EC" id="2.7.7.7"/>
    </reaction>
</comment>
<accession>W0DI75</accession>
<reference evidence="4 5" key="1">
    <citation type="submission" date="2013-12" db="EMBL/GenBank/DDBJ databases">
        <authorList>
            <consortium name="DOE Joint Genome Institute"/>
            <person name="Muyzer G."/>
            <person name="Huntemann M."/>
            <person name="Han J."/>
            <person name="Chen A."/>
            <person name="Kyrpides N."/>
            <person name="Mavromatis K."/>
            <person name="Markowitz V."/>
            <person name="Palaniappan K."/>
            <person name="Ivanova N."/>
            <person name="Schaumberg A."/>
            <person name="Pati A."/>
            <person name="Liolios K."/>
            <person name="Nordberg H.P."/>
            <person name="Cantor M.N."/>
            <person name="Hua S.X."/>
            <person name="Woyke T."/>
        </authorList>
    </citation>
    <scope>NUCLEOTIDE SEQUENCE [LARGE SCALE GENOMIC DNA]</scope>
    <source>
        <strain evidence="4 5">ARh 1</strain>
    </source>
</reference>
<keyword evidence="2" id="KW-0239">DNA-directed DNA polymerase</keyword>
<dbReference type="AlphaFoldDB" id="W0DI75"/>
<dbReference type="InterPro" id="IPR050238">
    <property type="entry name" value="DNA_Rep/Repair_Clamp_Loader"/>
</dbReference>
<protein>
    <recommendedName>
        <fullName evidence="1">DNA-directed DNA polymerase</fullName>
        <ecNumber evidence="1">2.7.7.7</ecNumber>
    </recommendedName>
</protein>
<dbReference type="Proteomes" id="UP000005289">
    <property type="component" value="Chromosome"/>
</dbReference>
<dbReference type="EMBL" id="CP007029">
    <property type="protein sequence ID" value="AHE98324.1"/>
    <property type="molecule type" value="Genomic_DNA"/>
</dbReference>
<dbReference type="EC" id="2.7.7.7" evidence="1"/>
<dbReference type="PANTHER" id="PTHR11669">
    <property type="entry name" value="REPLICATION FACTOR C / DNA POLYMERASE III GAMMA-TAU SUBUNIT"/>
    <property type="match status" value="1"/>
</dbReference>
<name>W0DI75_9GAMM</name>
<dbReference type="InterPro" id="IPR027417">
    <property type="entry name" value="P-loop_NTPase"/>
</dbReference>
<dbReference type="GO" id="GO:0006261">
    <property type="term" value="P:DNA-templated DNA replication"/>
    <property type="evidence" value="ECO:0007669"/>
    <property type="project" value="TreeGrafter"/>
</dbReference>
<evidence type="ECO:0000256" key="3">
    <source>
        <dbReference type="ARBA" id="ARBA00049244"/>
    </source>
</evidence>
<dbReference type="GO" id="GO:0009360">
    <property type="term" value="C:DNA polymerase III complex"/>
    <property type="evidence" value="ECO:0007669"/>
    <property type="project" value="TreeGrafter"/>
</dbReference>
<keyword evidence="2" id="KW-0548">Nucleotidyltransferase</keyword>
<dbReference type="Gene3D" id="3.40.50.300">
    <property type="entry name" value="P-loop containing nucleotide triphosphate hydrolases"/>
    <property type="match status" value="1"/>
</dbReference>
<evidence type="ECO:0000313" key="4">
    <source>
        <dbReference type="EMBL" id="AHE98324.1"/>
    </source>
</evidence>
<dbReference type="KEGG" id="tti:THITH_08710"/>
<gene>
    <name evidence="4" type="ORF">THITH_08710</name>
</gene>
<sequence>MMSLQRTSSPNDAPGTAFPPWLTAPLGHLAAWTRAGRLPSGLLLVGPEGVGKGLLARRFLQWVACVDSGGTDQPCGICNGCRSYLGGSHPEILEVAPEAPGKEILVDAVREVVDFLSLSQSGPARVVLISPAEDMTANAANALLKTLEEPPAGAALLLTATRPARLPPTIRSRCQQLRVPHPDRKHVLEWLQAGGRPALTVDEALAACLDQPMAARDLLQDPEAIDRWQRDRGALNALLKSRSPFPVIDRFTACEPGSLVPRLQCLLVSAQRWLLTEEADAFGRLFDSAQLAAFAQAHGPRGLARLLQDSQRWRREVSAALNPQLRCEEIVLALQPA</sequence>
<evidence type="ECO:0000256" key="1">
    <source>
        <dbReference type="ARBA" id="ARBA00012417"/>
    </source>
</evidence>
<dbReference type="GO" id="GO:0003887">
    <property type="term" value="F:DNA-directed DNA polymerase activity"/>
    <property type="evidence" value="ECO:0007669"/>
    <property type="project" value="UniProtKB-KW"/>
</dbReference>
<evidence type="ECO:0000313" key="5">
    <source>
        <dbReference type="Proteomes" id="UP000005289"/>
    </source>
</evidence>
<dbReference type="SUPFAM" id="SSF52540">
    <property type="entry name" value="P-loop containing nucleoside triphosphate hydrolases"/>
    <property type="match status" value="1"/>
</dbReference>
<dbReference type="PANTHER" id="PTHR11669:SF8">
    <property type="entry name" value="DNA POLYMERASE III SUBUNIT DELTA"/>
    <property type="match status" value="1"/>
</dbReference>
<dbReference type="STRING" id="713585.THITH_08710"/>
<keyword evidence="5" id="KW-1185">Reference proteome</keyword>
<keyword evidence="2" id="KW-0808">Transferase</keyword>
<dbReference type="RefSeq" id="WP_006747512.1">
    <property type="nucleotide sequence ID" value="NZ_CP007029.1"/>
</dbReference>
<dbReference type="HOGENOM" id="CLU_006229_4_3_6"/>
<evidence type="ECO:0000256" key="2">
    <source>
        <dbReference type="ARBA" id="ARBA00022932"/>
    </source>
</evidence>
<proteinExistence type="predicted"/>
<dbReference type="Pfam" id="PF13177">
    <property type="entry name" value="DNA_pol3_delta2"/>
    <property type="match status" value="1"/>
</dbReference>
<organism evidence="4 5">
    <name type="scientific">Thioalkalivibrio paradoxus ARh 1</name>
    <dbReference type="NCBI Taxonomy" id="713585"/>
    <lineage>
        <taxon>Bacteria</taxon>
        <taxon>Pseudomonadati</taxon>
        <taxon>Pseudomonadota</taxon>
        <taxon>Gammaproteobacteria</taxon>
        <taxon>Chromatiales</taxon>
        <taxon>Ectothiorhodospiraceae</taxon>
        <taxon>Thioalkalivibrio</taxon>
    </lineage>
</organism>